<evidence type="ECO:0000313" key="2">
    <source>
        <dbReference type="Proteomes" id="UP001328107"/>
    </source>
</evidence>
<evidence type="ECO:0000313" key="1">
    <source>
        <dbReference type="EMBL" id="GMR37902.1"/>
    </source>
</evidence>
<feature type="non-terminal residue" evidence="1">
    <location>
        <position position="1"/>
    </location>
</feature>
<organism evidence="1 2">
    <name type="scientific">Pristionchus mayeri</name>
    <dbReference type="NCBI Taxonomy" id="1317129"/>
    <lineage>
        <taxon>Eukaryota</taxon>
        <taxon>Metazoa</taxon>
        <taxon>Ecdysozoa</taxon>
        <taxon>Nematoda</taxon>
        <taxon>Chromadorea</taxon>
        <taxon>Rhabditida</taxon>
        <taxon>Rhabditina</taxon>
        <taxon>Diplogasteromorpha</taxon>
        <taxon>Diplogasteroidea</taxon>
        <taxon>Neodiplogasteridae</taxon>
        <taxon>Pristionchus</taxon>
    </lineage>
</organism>
<comment type="caution">
    <text evidence="1">The sequence shown here is derived from an EMBL/GenBank/DDBJ whole genome shotgun (WGS) entry which is preliminary data.</text>
</comment>
<dbReference type="EMBL" id="BTRK01000002">
    <property type="protein sequence ID" value="GMR37902.1"/>
    <property type="molecule type" value="Genomic_DNA"/>
</dbReference>
<dbReference type="AlphaFoldDB" id="A0AAN4ZH76"/>
<protein>
    <submittedName>
        <fullName evidence="1">Uncharacterized protein</fullName>
    </submittedName>
</protein>
<reference evidence="2" key="1">
    <citation type="submission" date="2022-10" db="EMBL/GenBank/DDBJ databases">
        <title>Genome assembly of Pristionchus species.</title>
        <authorList>
            <person name="Yoshida K."/>
            <person name="Sommer R.J."/>
        </authorList>
    </citation>
    <scope>NUCLEOTIDE SEQUENCE [LARGE SCALE GENOMIC DNA]</scope>
    <source>
        <strain evidence="2">RS5460</strain>
    </source>
</reference>
<name>A0AAN4ZH76_9BILA</name>
<dbReference type="Proteomes" id="UP001328107">
    <property type="component" value="Unassembled WGS sequence"/>
</dbReference>
<gene>
    <name evidence="1" type="ORF">PMAYCL1PPCAC_08097</name>
</gene>
<sequence>ISAEGKVDKNVDKPVRLHGSFPLTVCEQQFISCLLRKAINQLFHCFFHFDSAECHRRKLINFLTGSSCFGRESLQLIGRNLPSIVACDCNK</sequence>
<keyword evidence="2" id="KW-1185">Reference proteome</keyword>
<proteinExistence type="predicted"/>
<accession>A0AAN4ZH76</accession>